<dbReference type="CDD" id="cd06583">
    <property type="entry name" value="PGRP"/>
    <property type="match status" value="1"/>
</dbReference>
<dbReference type="InterPro" id="IPR002502">
    <property type="entry name" value="Amidase_domain"/>
</dbReference>
<dbReference type="SMART" id="SM00644">
    <property type="entry name" value="Ami_2"/>
    <property type="match status" value="1"/>
</dbReference>
<dbReference type="AlphaFoldDB" id="A0A2Z3JFP8"/>
<evidence type="ECO:0000256" key="3">
    <source>
        <dbReference type="ARBA" id="ARBA00022801"/>
    </source>
</evidence>
<evidence type="ECO:0000313" key="8">
    <source>
        <dbReference type="Proteomes" id="UP000245368"/>
    </source>
</evidence>
<evidence type="ECO:0000256" key="2">
    <source>
        <dbReference type="ARBA" id="ARBA00011901"/>
    </source>
</evidence>
<evidence type="ECO:0000256" key="4">
    <source>
        <dbReference type="ARBA" id="ARBA00023316"/>
    </source>
</evidence>
<dbReference type="GO" id="GO:0009254">
    <property type="term" value="P:peptidoglycan turnover"/>
    <property type="evidence" value="ECO:0007669"/>
    <property type="project" value="TreeGrafter"/>
</dbReference>
<sequence>MTITQLPASPHNFTPGRGGHKVERVIIHVQDGTQKGSIAWFQNPASNVSAHYLIGMDGSVVQMVQEGDTAWQAGNFLVNQTTIGIEHEGQPSKGPWQPSEAQLQASAQLVADICKRYGITPSTTTIIPHSQINPAHRCPGPTWPWARYLGLVAAAVNPQNAHQPSAEDRRTVRLFNPGTNQQVGTGTLISGTDKVYLQPK</sequence>
<proteinExistence type="predicted"/>
<reference evidence="7 8" key="1">
    <citation type="submission" date="2018-05" db="EMBL/GenBank/DDBJ databases">
        <title>Complete Genome Sequence of Deinococcus sp. strain 17bor-2.</title>
        <authorList>
            <person name="Srinivasan S."/>
        </authorList>
    </citation>
    <scope>NUCLEOTIDE SEQUENCE [LARGE SCALE GENOMIC DNA]</scope>
    <source>
        <strain evidence="7 8">17bor-2</strain>
    </source>
</reference>
<organism evidence="7 8">
    <name type="scientific">Deinococcus irradiatisoli</name>
    <dbReference type="NCBI Taxonomy" id="2202254"/>
    <lineage>
        <taxon>Bacteria</taxon>
        <taxon>Thermotogati</taxon>
        <taxon>Deinococcota</taxon>
        <taxon>Deinococci</taxon>
        <taxon>Deinococcales</taxon>
        <taxon>Deinococcaceae</taxon>
        <taxon>Deinococcus</taxon>
    </lineage>
</organism>
<dbReference type="GO" id="GO:0071555">
    <property type="term" value="P:cell wall organization"/>
    <property type="evidence" value="ECO:0007669"/>
    <property type="project" value="UniProtKB-KW"/>
</dbReference>
<dbReference type="Pfam" id="PF01510">
    <property type="entry name" value="Amidase_2"/>
    <property type="match status" value="1"/>
</dbReference>
<dbReference type="GO" id="GO:0009253">
    <property type="term" value="P:peptidoglycan catabolic process"/>
    <property type="evidence" value="ECO:0007669"/>
    <property type="project" value="InterPro"/>
</dbReference>
<dbReference type="PANTHER" id="PTHR30417:SF1">
    <property type="entry name" value="N-ACETYLMURAMOYL-L-ALANINE AMIDASE AMID"/>
    <property type="match status" value="1"/>
</dbReference>
<dbReference type="InterPro" id="IPR036505">
    <property type="entry name" value="Amidase/PGRP_sf"/>
</dbReference>
<dbReference type="EMBL" id="CP029494">
    <property type="protein sequence ID" value="AWN23993.1"/>
    <property type="molecule type" value="Genomic_DNA"/>
</dbReference>
<evidence type="ECO:0000256" key="5">
    <source>
        <dbReference type="SAM" id="MobiDB-lite"/>
    </source>
</evidence>
<protein>
    <recommendedName>
        <fullName evidence="2">N-acetylmuramoyl-L-alanine amidase</fullName>
        <ecNumber evidence="2">3.5.1.28</ecNumber>
    </recommendedName>
</protein>
<keyword evidence="8" id="KW-1185">Reference proteome</keyword>
<feature type="region of interest" description="Disordered" evidence="5">
    <location>
        <begin position="1"/>
        <end position="20"/>
    </location>
</feature>
<dbReference type="OrthoDB" id="66275at2"/>
<accession>A0A2Z3JFP8</accession>
<dbReference type="Gene3D" id="3.40.80.10">
    <property type="entry name" value="Peptidoglycan recognition protein-like"/>
    <property type="match status" value="1"/>
</dbReference>
<dbReference type="PANTHER" id="PTHR30417">
    <property type="entry name" value="N-ACETYLMURAMOYL-L-ALANINE AMIDASE AMID"/>
    <property type="match status" value="1"/>
</dbReference>
<feature type="domain" description="N-acetylmuramoyl-L-alanine amidase" evidence="6">
    <location>
        <begin position="9"/>
        <end position="140"/>
    </location>
</feature>
<gene>
    <name evidence="7" type="ORF">DKM44_12765</name>
</gene>
<dbReference type="EC" id="3.5.1.28" evidence="2"/>
<dbReference type="SUPFAM" id="SSF55846">
    <property type="entry name" value="N-acetylmuramoyl-L-alanine amidase-like"/>
    <property type="match status" value="1"/>
</dbReference>
<evidence type="ECO:0000313" key="7">
    <source>
        <dbReference type="EMBL" id="AWN23993.1"/>
    </source>
</evidence>
<dbReference type="RefSeq" id="WP_109827721.1">
    <property type="nucleotide sequence ID" value="NZ_CP029494.1"/>
</dbReference>
<dbReference type="GO" id="GO:0008745">
    <property type="term" value="F:N-acetylmuramoyl-L-alanine amidase activity"/>
    <property type="evidence" value="ECO:0007669"/>
    <property type="project" value="UniProtKB-EC"/>
</dbReference>
<keyword evidence="3" id="KW-0378">Hydrolase</keyword>
<evidence type="ECO:0000256" key="1">
    <source>
        <dbReference type="ARBA" id="ARBA00001561"/>
    </source>
</evidence>
<dbReference type="InterPro" id="IPR051206">
    <property type="entry name" value="NAMLAA_amidase_2"/>
</dbReference>
<evidence type="ECO:0000259" key="6">
    <source>
        <dbReference type="SMART" id="SM00644"/>
    </source>
</evidence>
<comment type="catalytic activity">
    <reaction evidence="1">
        <text>Hydrolyzes the link between N-acetylmuramoyl residues and L-amino acid residues in certain cell-wall glycopeptides.</text>
        <dbReference type="EC" id="3.5.1.28"/>
    </reaction>
</comment>
<dbReference type="Proteomes" id="UP000245368">
    <property type="component" value="Chromosome"/>
</dbReference>
<name>A0A2Z3JFP8_9DEIO</name>
<keyword evidence="4" id="KW-0961">Cell wall biogenesis/degradation</keyword>
<dbReference type="KEGG" id="dez:DKM44_12765"/>